<name>A0A7S4UTI3_9EUKA</name>
<protein>
    <submittedName>
        <fullName evidence="2">Uncharacterized protein</fullName>
    </submittedName>
</protein>
<dbReference type="AlphaFoldDB" id="A0A7S4UTI3"/>
<accession>A0A7S4UTI3</accession>
<feature type="region of interest" description="Disordered" evidence="1">
    <location>
        <begin position="97"/>
        <end position="154"/>
    </location>
</feature>
<proteinExistence type="predicted"/>
<evidence type="ECO:0000313" key="2">
    <source>
        <dbReference type="EMBL" id="CAE2340548.1"/>
    </source>
</evidence>
<reference evidence="2" key="1">
    <citation type="submission" date="2021-01" db="EMBL/GenBank/DDBJ databases">
        <authorList>
            <person name="Corre E."/>
            <person name="Pelletier E."/>
            <person name="Niang G."/>
            <person name="Scheremetjew M."/>
            <person name="Finn R."/>
            <person name="Kale V."/>
            <person name="Holt S."/>
            <person name="Cochrane G."/>
            <person name="Meng A."/>
            <person name="Brown T."/>
            <person name="Cohen L."/>
        </authorList>
    </citation>
    <scope>NUCLEOTIDE SEQUENCE</scope>
    <source>
        <strain evidence="2">SoJaBio B1-5/56/2</strain>
    </source>
</reference>
<sequence>MGDQIGTLMRQFNTVIQDKQYRKYHRTKFAIDPLLVTIMGVHFPFENLLLKKGPQKSEIEKIERSQGEKERNGMDEWEKRVEWENFLFSEHFEGMGEKERERRKGARGRGWRKERGQGREEEVIRLGGETPVTEKEKGRHYQQHPKQQPKENLPPWSEMVLSATMRVPIPNIGFLSWLNHTFHGRGEVHRISPSWDASISHGTKFTHQQKFVLLYRAFNSYLRTKSQISTALFRAGLFKKTKTRKGGGGGEEMPQMIQGVVADSLEDLRREDVFVPREHAILMHRRAYKFTGDGRIGNCYADFTFPNQFGGELLKRMNKICDYKFFMGKEDPIRPAFQLRAAFPQSEEEVQQQLLRMQQRKEMRQQH</sequence>
<feature type="compositionally biased region" description="Basic and acidic residues" evidence="1">
    <location>
        <begin position="111"/>
        <end position="124"/>
    </location>
</feature>
<gene>
    <name evidence="2" type="ORF">NAES01612_LOCUS26040</name>
</gene>
<evidence type="ECO:0000256" key="1">
    <source>
        <dbReference type="SAM" id="MobiDB-lite"/>
    </source>
</evidence>
<dbReference type="EMBL" id="HBKR01039896">
    <property type="protein sequence ID" value="CAE2340548.1"/>
    <property type="molecule type" value="Transcribed_RNA"/>
</dbReference>
<organism evidence="2">
    <name type="scientific">Paramoeba aestuarina</name>
    <dbReference type="NCBI Taxonomy" id="180227"/>
    <lineage>
        <taxon>Eukaryota</taxon>
        <taxon>Amoebozoa</taxon>
        <taxon>Discosea</taxon>
        <taxon>Flabellinia</taxon>
        <taxon>Dactylopodida</taxon>
        <taxon>Paramoebidae</taxon>
        <taxon>Paramoeba</taxon>
    </lineage>
</organism>